<dbReference type="NCBIfam" id="NF003814">
    <property type="entry name" value="PRK05406.1-3"/>
    <property type="match status" value="1"/>
</dbReference>
<dbReference type="Proteomes" id="UP000318661">
    <property type="component" value="Unassembled WGS sequence"/>
</dbReference>
<accession>A0A537LND0</accession>
<dbReference type="AlphaFoldDB" id="A0A537LND0"/>
<name>A0A537LND0_9BACT</name>
<reference evidence="1 2" key="1">
    <citation type="journal article" date="2019" name="Nat. Microbiol.">
        <title>Mediterranean grassland soil C-N compound turnover is dependent on rainfall and depth, and is mediated by genomically divergent microorganisms.</title>
        <authorList>
            <person name="Diamond S."/>
            <person name="Andeer P.F."/>
            <person name="Li Z."/>
            <person name="Crits-Christoph A."/>
            <person name="Burstein D."/>
            <person name="Anantharaman K."/>
            <person name="Lane K.R."/>
            <person name="Thomas B.C."/>
            <person name="Pan C."/>
            <person name="Northen T.R."/>
            <person name="Banfield J.F."/>
        </authorList>
    </citation>
    <scope>NUCLEOTIDE SEQUENCE [LARGE SCALE GENOMIC DNA]</scope>
    <source>
        <strain evidence="1">NP_2</strain>
    </source>
</reference>
<dbReference type="SUPFAM" id="SSF88713">
    <property type="entry name" value="Glycoside hydrolase/deacetylase"/>
    <property type="match status" value="1"/>
</dbReference>
<dbReference type="EMBL" id="VBAJ01000054">
    <property type="protein sequence ID" value="TMJ09452.1"/>
    <property type="molecule type" value="Genomic_DNA"/>
</dbReference>
<dbReference type="PANTHER" id="PTHR30292:SF0">
    <property type="entry name" value="5-OXOPROLINASE SUBUNIT A"/>
    <property type="match status" value="1"/>
</dbReference>
<sequence>MTGRTGCAPASRRPSAISRVSPAVIDLNADLGEGAGTDDGLLQYMTSANVACGVHAGDAETIRRTVALAQAHGVGIGAHPSFPDREGFGRRAMTLPADDVVATVADQIEVVARVARDAGAHLQHVKPHGALYNQAATDHALAAAIGNAVRRVDASLIVMALAGSPMVTVLRDLGLRVAREAFVDRAYSSDGTLVPRNQRGALVTDPAAAARRAVRLATEHTVMAESGETISVDADTLCLHGDTPGAVVLARAVRGALDHAGVRVQRLDAFV</sequence>
<dbReference type="CDD" id="cd10787">
    <property type="entry name" value="LamB_YcsF_like"/>
    <property type="match status" value="1"/>
</dbReference>
<dbReference type="PANTHER" id="PTHR30292">
    <property type="entry name" value="UNCHARACTERIZED PROTEIN YBGL-RELATED"/>
    <property type="match status" value="1"/>
</dbReference>
<dbReference type="InterPro" id="IPR005501">
    <property type="entry name" value="LamB/YcsF/PxpA-like"/>
</dbReference>
<dbReference type="InterPro" id="IPR011330">
    <property type="entry name" value="Glyco_hydro/deAcase_b/a-brl"/>
</dbReference>
<evidence type="ECO:0000313" key="2">
    <source>
        <dbReference type="Proteomes" id="UP000318661"/>
    </source>
</evidence>
<protein>
    <submittedName>
        <fullName evidence="1">LamB/YcsF family protein</fullName>
    </submittedName>
</protein>
<comment type="caution">
    <text evidence="1">The sequence shown here is derived from an EMBL/GenBank/DDBJ whole genome shotgun (WGS) entry which is preliminary data.</text>
</comment>
<dbReference type="GO" id="GO:0005975">
    <property type="term" value="P:carbohydrate metabolic process"/>
    <property type="evidence" value="ECO:0007669"/>
    <property type="project" value="InterPro"/>
</dbReference>
<dbReference type="NCBIfam" id="NF003816">
    <property type="entry name" value="PRK05406.1-5"/>
    <property type="match status" value="1"/>
</dbReference>
<dbReference type="Gene3D" id="3.20.20.370">
    <property type="entry name" value="Glycoside hydrolase/deacetylase"/>
    <property type="match status" value="1"/>
</dbReference>
<dbReference type="Pfam" id="PF03746">
    <property type="entry name" value="LamB_YcsF"/>
    <property type="match status" value="1"/>
</dbReference>
<evidence type="ECO:0000313" key="1">
    <source>
        <dbReference type="EMBL" id="TMJ09452.1"/>
    </source>
</evidence>
<proteinExistence type="predicted"/>
<organism evidence="1 2">
    <name type="scientific">Candidatus Segetimicrobium genomatis</name>
    <dbReference type="NCBI Taxonomy" id="2569760"/>
    <lineage>
        <taxon>Bacteria</taxon>
        <taxon>Bacillati</taxon>
        <taxon>Candidatus Sysuimicrobiota</taxon>
        <taxon>Candidatus Sysuimicrobiia</taxon>
        <taxon>Candidatus Sysuimicrobiales</taxon>
        <taxon>Candidatus Segetimicrobiaceae</taxon>
        <taxon>Candidatus Segetimicrobium</taxon>
    </lineage>
</organism>
<gene>
    <name evidence="1" type="ORF">E6G99_02650</name>
</gene>